<gene>
    <name evidence="1" type="ORF">HMPREF9498_02006</name>
</gene>
<dbReference type="RefSeq" id="WP_002371434.1">
    <property type="nucleotide sequence ID" value="NZ_GL454464.1"/>
</dbReference>
<accession>A0A125W527</accession>
<dbReference type="Proteomes" id="UP000004846">
    <property type="component" value="Unassembled WGS sequence"/>
</dbReference>
<evidence type="ECO:0000313" key="1">
    <source>
        <dbReference type="EMBL" id="EFM82394.1"/>
    </source>
</evidence>
<dbReference type="HOGENOM" id="CLU_2897089_0_0_9"/>
<dbReference type="EMBL" id="AEBR01000066">
    <property type="protein sequence ID" value="EFM82394.1"/>
    <property type="molecule type" value="Genomic_DNA"/>
</dbReference>
<proteinExistence type="predicted"/>
<evidence type="ECO:0000313" key="2">
    <source>
        <dbReference type="Proteomes" id="UP000004846"/>
    </source>
</evidence>
<dbReference type="AlphaFoldDB" id="A0A125W527"/>
<name>A0A125W527_ENTFL</name>
<organism evidence="1 2">
    <name type="scientific">Enterococcus faecalis TX4248</name>
    <dbReference type="NCBI Taxonomy" id="749495"/>
    <lineage>
        <taxon>Bacteria</taxon>
        <taxon>Bacillati</taxon>
        <taxon>Bacillota</taxon>
        <taxon>Bacilli</taxon>
        <taxon>Lactobacillales</taxon>
        <taxon>Enterococcaceae</taxon>
        <taxon>Enterococcus</taxon>
    </lineage>
</organism>
<reference evidence="2" key="1">
    <citation type="submission" date="2010-07" db="EMBL/GenBank/DDBJ databases">
        <authorList>
            <person name="Weinstock G."/>
            <person name="Sodergren E."/>
            <person name="Clifton S."/>
            <person name="Fulton L."/>
            <person name="Fulton B."/>
            <person name="Courtney L."/>
            <person name="Fronick C."/>
            <person name="Harrison M."/>
            <person name="Strong C."/>
            <person name="Farmer C."/>
            <person name="Delahaunty K."/>
            <person name="Markovic C."/>
            <person name="Hall O."/>
            <person name="Minx P."/>
            <person name="Tomlinson C."/>
            <person name="Mitreva M."/>
            <person name="Hou S."/>
            <person name="Chen J."/>
            <person name="Wollam A."/>
            <person name="Pepin K.H."/>
            <person name="Johnson M."/>
            <person name="Bhonagiri V."/>
            <person name="Zhang X."/>
            <person name="Suruliraj S."/>
            <person name="Warren W."/>
            <person name="Chinwalla A."/>
            <person name="Mardis E.R."/>
            <person name="Wilson R.K."/>
        </authorList>
    </citation>
    <scope>NUCLEOTIDE SEQUENCE [LARGE SCALE GENOMIC DNA]</scope>
    <source>
        <strain evidence="2">TX4248</strain>
    </source>
</reference>
<protein>
    <submittedName>
        <fullName evidence="1">Uncharacterized protein</fullName>
    </submittedName>
</protein>
<comment type="caution">
    <text evidence="1">The sequence shown here is derived from an EMBL/GenBank/DDBJ whole genome shotgun (WGS) entry which is preliminary data.</text>
</comment>
<sequence length="62" mass="7275">MLKTIEKACEIDMQSVTIILANNQRLKIEKFQSIIDDKILEFISSNIQYYIPEKSILYFTTS</sequence>